<keyword evidence="5" id="KW-0812">Transmembrane</keyword>
<evidence type="ECO:0000256" key="12">
    <source>
        <dbReference type="SAM" id="MobiDB-lite"/>
    </source>
</evidence>
<dbReference type="VEuPathDB" id="FungiDB:RhiirFUN_014966"/>
<evidence type="ECO:0000313" key="14">
    <source>
        <dbReference type="Proteomes" id="UP000233469"/>
    </source>
</evidence>
<evidence type="ECO:0000256" key="7">
    <source>
        <dbReference type="ARBA" id="ARBA00022927"/>
    </source>
</evidence>
<evidence type="ECO:0000256" key="9">
    <source>
        <dbReference type="ARBA" id="ARBA00023010"/>
    </source>
</evidence>
<keyword evidence="11" id="KW-0472">Membrane</keyword>
<organism evidence="13 14">
    <name type="scientific">Rhizophagus irregularis</name>
    <dbReference type="NCBI Taxonomy" id="588596"/>
    <lineage>
        <taxon>Eukaryota</taxon>
        <taxon>Fungi</taxon>
        <taxon>Fungi incertae sedis</taxon>
        <taxon>Mucoromycota</taxon>
        <taxon>Glomeromycotina</taxon>
        <taxon>Glomeromycetes</taxon>
        <taxon>Glomerales</taxon>
        <taxon>Glomeraceae</taxon>
        <taxon>Rhizophagus</taxon>
    </lineage>
</organism>
<sequence>MASKYISSLKLPSKKVLIFFGSCTGISLLIYRDNRLSKEAKISLVNKVSHLASEPLSTHELPRRVTVYLAPPLGDGVYKTKIHFREYVLPVLNAAALEYDIVEGTKPGQLRSKVREAIREKRKQELSPSSSQSSLSSTADSDQPFKTITPSKPIDGGTIVIGRISWIEYLQGLNEGCIASLEDPPSKQTKSDLNSEQADQQSDKSDTSQDKNNSNEESEPEFIISEKDFSVPELDSIGYIHFYNRIGWKNFPLRLYYALNSYKEFDLAGEDAVKVALGNTRQFKKDDLNLGKDEENFFKGTLNEPTTINERIIAKLSMYT</sequence>
<dbReference type="VEuPathDB" id="FungiDB:RhiirA1_492575"/>
<feature type="region of interest" description="Disordered" evidence="12">
    <location>
        <begin position="120"/>
        <end position="150"/>
    </location>
</feature>
<evidence type="ECO:0000256" key="3">
    <source>
        <dbReference type="ARBA" id="ARBA00020796"/>
    </source>
</evidence>
<keyword evidence="7" id="KW-0653">Protein transport</keyword>
<feature type="compositionally biased region" description="Polar residues" evidence="12">
    <location>
        <begin position="186"/>
        <end position="196"/>
    </location>
</feature>
<keyword evidence="6" id="KW-0999">Mitochondrion inner membrane</keyword>
<dbReference type="OrthoDB" id="5598305at2759"/>
<dbReference type="AlphaFoldDB" id="A0A2N1NCK2"/>
<keyword evidence="10" id="KW-0496">Mitochondrion</keyword>
<dbReference type="GO" id="GO:0005743">
    <property type="term" value="C:mitochondrial inner membrane"/>
    <property type="evidence" value="ECO:0007669"/>
    <property type="project" value="UniProtKB-SubCell"/>
</dbReference>
<comment type="caution">
    <text evidence="13">The sequence shown here is derived from an EMBL/GenBank/DDBJ whole genome shotgun (WGS) entry which is preliminary data.</text>
</comment>
<keyword evidence="9" id="KW-0811">Translocation</keyword>
<keyword evidence="8" id="KW-1133">Transmembrane helix</keyword>
<dbReference type="GO" id="GO:0015031">
    <property type="term" value="P:protein transport"/>
    <property type="evidence" value="ECO:0007669"/>
    <property type="project" value="UniProtKB-KW"/>
</dbReference>
<feature type="compositionally biased region" description="Low complexity" evidence="12">
    <location>
        <begin position="126"/>
        <end position="144"/>
    </location>
</feature>
<comment type="similarity">
    <text evidence="2">Belongs to the TIM54 family.</text>
</comment>
<name>A0A2N1NCK2_9GLOM</name>
<reference evidence="13 14" key="2">
    <citation type="submission" date="2017-10" db="EMBL/GenBank/DDBJ databases">
        <title>Extensive intraspecific genome diversity in a model arbuscular mycorrhizal fungus.</title>
        <authorList>
            <person name="Chen E.C.H."/>
            <person name="Morin E."/>
            <person name="Baudet D."/>
            <person name="Noel J."/>
            <person name="Ndikumana S."/>
            <person name="Charron P."/>
            <person name="St-Onge C."/>
            <person name="Giorgi J."/>
            <person name="Grigoriev I.V."/>
            <person name="Roux C."/>
            <person name="Martin F.M."/>
            <person name="Corradi N."/>
        </authorList>
    </citation>
    <scope>NUCLEOTIDE SEQUENCE [LARGE SCALE GENOMIC DNA]</scope>
    <source>
        <strain evidence="13 14">C2</strain>
    </source>
</reference>
<evidence type="ECO:0000256" key="8">
    <source>
        <dbReference type="ARBA" id="ARBA00022989"/>
    </source>
</evidence>
<evidence type="ECO:0000256" key="4">
    <source>
        <dbReference type="ARBA" id="ARBA00022448"/>
    </source>
</evidence>
<proteinExistence type="inferred from homology"/>
<dbReference type="InterPro" id="IPR021056">
    <property type="entry name" value="Mt_import_IM_translocase_Tim54"/>
</dbReference>
<dbReference type="EMBL" id="LLXL01000509">
    <property type="protein sequence ID" value="PKK71564.1"/>
    <property type="molecule type" value="Genomic_DNA"/>
</dbReference>
<evidence type="ECO:0000313" key="13">
    <source>
        <dbReference type="EMBL" id="PKK71564.1"/>
    </source>
</evidence>
<evidence type="ECO:0000256" key="2">
    <source>
        <dbReference type="ARBA" id="ARBA00006355"/>
    </source>
</evidence>
<evidence type="ECO:0000256" key="10">
    <source>
        <dbReference type="ARBA" id="ARBA00023128"/>
    </source>
</evidence>
<reference evidence="13 14" key="1">
    <citation type="submission" date="2016-04" db="EMBL/GenBank/DDBJ databases">
        <title>Genome analyses suggest a sexual origin of heterokaryosis in a supposedly ancient asexual fungus.</title>
        <authorList>
            <person name="Ropars J."/>
            <person name="Sedzielewska K."/>
            <person name="Noel J."/>
            <person name="Charron P."/>
            <person name="Farinelli L."/>
            <person name="Marton T."/>
            <person name="Kruger M."/>
            <person name="Pelin A."/>
            <person name="Brachmann A."/>
            <person name="Corradi N."/>
        </authorList>
    </citation>
    <scope>NUCLEOTIDE SEQUENCE [LARGE SCALE GENOMIC DNA]</scope>
    <source>
        <strain evidence="13 14">C2</strain>
    </source>
</reference>
<evidence type="ECO:0000256" key="1">
    <source>
        <dbReference type="ARBA" id="ARBA00004434"/>
    </source>
</evidence>
<evidence type="ECO:0000256" key="5">
    <source>
        <dbReference type="ARBA" id="ARBA00022692"/>
    </source>
</evidence>
<protein>
    <recommendedName>
        <fullName evidence="3">Mitochondrial import inner membrane translocase subunit TIM54</fullName>
    </recommendedName>
</protein>
<feature type="region of interest" description="Disordered" evidence="12">
    <location>
        <begin position="180"/>
        <end position="224"/>
    </location>
</feature>
<comment type="subcellular location">
    <subcellularLocation>
        <location evidence="1">Mitochondrion inner membrane</location>
        <topology evidence="1">Single-pass membrane protein</topology>
    </subcellularLocation>
</comment>
<evidence type="ECO:0000256" key="6">
    <source>
        <dbReference type="ARBA" id="ARBA00022792"/>
    </source>
</evidence>
<dbReference type="VEuPathDB" id="FungiDB:FUN_018535"/>
<accession>A0A2N1NCK2</accession>
<dbReference type="Proteomes" id="UP000233469">
    <property type="component" value="Unassembled WGS sequence"/>
</dbReference>
<dbReference type="Pfam" id="PF11711">
    <property type="entry name" value="Tim54"/>
    <property type="match status" value="1"/>
</dbReference>
<evidence type="ECO:0000256" key="11">
    <source>
        <dbReference type="ARBA" id="ARBA00023136"/>
    </source>
</evidence>
<gene>
    <name evidence="13" type="ORF">RhiirC2_778251</name>
</gene>
<keyword evidence="4" id="KW-0813">Transport</keyword>